<evidence type="ECO:0000313" key="2">
    <source>
        <dbReference type="EMBL" id="KAG9475121.1"/>
    </source>
</evidence>
<keyword evidence="3" id="KW-1185">Reference proteome</keyword>
<dbReference type="Proteomes" id="UP000770717">
    <property type="component" value="Unassembled WGS sequence"/>
</dbReference>
<dbReference type="Pfam" id="PF15032">
    <property type="entry name" value="DUF4529"/>
    <property type="match status" value="1"/>
</dbReference>
<feature type="region of interest" description="Disordered" evidence="1">
    <location>
        <begin position="308"/>
        <end position="353"/>
    </location>
</feature>
<comment type="caution">
    <text evidence="2">The sequence shown here is derived from an EMBL/GenBank/DDBJ whole genome shotgun (WGS) entry which is preliminary data.</text>
</comment>
<accession>A0A8J6EUN6</accession>
<feature type="region of interest" description="Disordered" evidence="1">
    <location>
        <begin position="1"/>
        <end position="24"/>
    </location>
</feature>
<gene>
    <name evidence="2" type="ORF">GDO78_003532</name>
</gene>
<feature type="compositionally biased region" description="Basic and acidic residues" evidence="1">
    <location>
        <begin position="330"/>
        <end position="342"/>
    </location>
</feature>
<evidence type="ECO:0000256" key="1">
    <source>
        <dbReference type="SAM" id="MobiDB-lite"/>
    </source>
</evidence>
<dbReference type="InterPro" id="IPR027836">
    <property type="entry name" value="DUF4529"/>
</dbReference>
<feature type="compositionally biased region" description="Basic and acidic residues" evidence="1">
    <location>
        <begin position="111"/>
        <end position="123"/>
    </location>
</feature>
<sequence>MAVRDNDSLLETQEPAEFPQKVCSPCEEQREKDLTEALLEISEKVQEEDHKSIQWRIGTGWEEAASGWGPLSATACLHPPKTQKRLKHGDAADCILCPDLCFISASKDTAVETKPNHKDKPRTEPSGTDHVLLPAENGFTGHCPSTVLSQTESRNSKDSSLDVAIKEQRQAKKDLQSSSSPFTGKAIPICTNCYNTKEPLMYNTPMLLPPLKASPGNGHAEQMARRREILLQQLVKIPSNGVMGNFPTGEVLHNLDVGLERKRLDAMSDLLRGPEPLSFVTSCIPRTPIKDADCLQWPYSLLAQKSTAGNANSAPVGSLHTRTMHNKRSSHQETRPLNETKVRRAKSGSSQVPDTVLPSLIVTRVDIPAKIKPC</sequence>
<feature type="region of interest" description="Disordered" evidence="1">
    <location>
        <begin position="111"/>
        <end position="135"/>
    </location>
</feature>
<dbReference type="AlphaFoldDB" id="A0A8J6EUN6"/>
<evidence type="ECO:0000313" key="3">
    <source>
        <dbReference type="Proteomes" id="UP000770717"/>
    </source>
</evidence>
<dbReference type="EMBL" id="WNTK01000012">
    <property type="protein sequence ID" value="KAG9475121.1"/>
    <property type="molecule type" value="Genomic_DNA"/>
</dbReference>
<organism evidence="2 3">
    <name type="scientific">Eleutherodactylus coqui</name>
    <name type="common">Puerto Rican coqui</name>
    <dbReference type="NCBI Taxonomy" id="57060"/>
    <lineage>
        <taxon>Eukaryota</taxon>
        <taxon>Metazoa</taxon>
        <taxon>Chordata</taxon>
        <taxon>Craniata</taxon>
        <taxon>Vertebrata</taxon>
        <taxon>Euteleostomi</taxon>
        <taxon>Amphibia</taxon>
        <taxon>Batrachia</taxon>
        <taxon>Anura</taxon>
        <taxon>Neobatrachia</taxon>
        <taxon>Hyloidea</taxon>
        <taxon>Eleutherodactylidae</taxon>
        <taxon>Eleutherodactylinae</taxon>
        <taxon>Eleutherodactylus</taxon>
        <taxon>Eleutherodactylus</taxon>
    </lineage>
</organism>
<dbReference type="PANTHER" id="PTHR36869:SF1">
    <property type="entry name" value="CHROMOSOME 16 OPEN READING FRAME 46"/>
    <property type="match status" value="1"/>
</dbReference>
<reference evidence="2" key="1">
    <citation type="thesis" date="2020" institute="ProQuest LLC" country="789 East Eisenhower Parkway, Ann Arbor, MI, USA">
        <title>Comparative Genomics and Chromosome Evolution.</title>
        <authorList>
            <person name="Mudd A.B."/>
        </authorList>
    </citation>
    <scope>NUCLEOTIDE SEQUENCE</scope>
    <source>
        <strain evidence="2">HN-11 Male</strain>
        <tissue evidence="2">Kidney and liver</tissue>
    </source>
</reference>
<name>A0A8J6EUN6_ELECQ</name>
<dbReference type="PANTHER" id="PTHR36869">
    <property type="entry name" value="CHROMOSOME 16 OPEN READING FRAME 46"/>
    <property type="match status" value="1"/>
</dbReference>
<protein>
    <submittedName>
        <fullName evidence="2">Uncharacterized protein</fullName>
    </submittedName>
</protein>
<proteinExistence type="predicted"/>
<dbReference type="OrthoDB" id="9943020at2759"/>